<organism evidence="2 3">
    <name type="scientific">Oceanobacillus kimchii</name>
    <dbReference type="NCBI Taxonomy" id="746691"/>
    <lineage>
        <taxon>Bacteria</taxon>
        <taxon>Bacillati</taxon>
        <taxon>Bacillota</taxon>
        <taxon>Bacilli</taxon>
        <taxon>Bacillales</taxon>
        <taxon>Bacillaceae</taxon>
        <taxon>Oceanobacillus</taxon>
    </lineage>
</organism>
<dbReference type="RefSeq" id="WP_017796526.1">
    <property type="nucleotide sequence ID" value="NZ_BSKO01000001.1"/>
</dbReference>
<comment type="caution">
    <text evidence="2">The sequence shown here is derived from an EMBL/GenBank/DDBJ whole genome shotgun (WGS) entry which is preliminary data.</text>
</comment>
<evidence type="ECO:0000313" key="3">
    <source>
        <dbReference type="Proteomes" id="UP001275436"/>
    </source>
</evidence>
<dbReference type="NCBIfam" id="NF002845">
    <property type="entry name" value="PRK03094.1"/>
    <property type="match status" value="1"/>
</dbReference>
<dbReference type="Proteomes" id="UP001275436">
    <property type="component" value="Unassembled WGS sequence"/>
</dbReference>
<evidence type="ECO:0000256" key="1">
    <source>
        <dbReference type="HAMAP-Rule" id="MF_00506"/>
    </source>
</evidence>
<accession>A0ABQ5TJD0</accession>
<dbReference type="EMBL" id="BSKO01000001">
    <property type="protein sequence ID" value="GLO65846.1"/>
    <property type="molecule type" value="Genomic_DNA"/>
</dbReference>
<dbReference type="Pfam" id="PF03698">
    <property type="entry name" value="UPF0180"/>
    <property type="match status" value="1"/>
</dbReference>
<dbReference type="InterPro" id="IPR005370">
    <property type="entry name" value="UPF0180"/>
</dbReference>
<keyword evidence="3" id="KW-1185">Reference proteome</keyword>
<dbReference type="HAMAP" id="MF_00506">
    <property type="entry name" value="UPF0180"/>
    <property type="match status" value="1"/>
</dbReference>
<protein>
    <recommendedName>
        <fullName evidence="1">UPF0180 protein MACH08_16300</fullName>
    </recommendedName>
</protein>
<reference evidence="2 3" key="1">
    <citation type="submission" date="2023-02" db="EMBL/GenBank/DDBJ databases">
        <title>Oceanobacillus kimchii IFOP_LL358 isolated form Alexandrium catenella lab strain.</title>
        <authorList>
            <person name="Gajardo G."/>
            <person name="Ueki S."/>
            <person name="Maruyama F."/>
        </authorList>
    </citation>
    <scope>NUCLEOTIDE SEQUENCE [LARGE SCALE GENOMIC DNA]</scope>
    <source>
        <strain evidence="2 3">IFOP_LL358</strain>
    </source>
</reference>
<proteinExistence type="inferred from homology"/>
<comment type="similarity">
    <text evidence="1">Belongs to the UPF0180 family.</text>
</comment>
<evidence type="ECO:0000313" key="2">
    <source>
        <dbReference type="EMBL" id="GLO65846.1"/>
    </source>
</evidence>
<name>A0ABQ5TJD0_9BACI</name>
<gene>
    <name evidence="2" type="ORF">MACH08_16300</name>
</gene>
<sequence>MARIAVESTLTDVKQALSEMGHDVVDLRTEQDASNCDCCVVSGQDNNVMGIQTTSIAGPVINADGQSANQICDMVDQKLS</sequence>